<keyword evidence="6" id="KW-1003">Cell membrane</keyword>
<reference evidence="13 14" key="6">
    <citation type="journal article" date="2011" name="Appl. Environ. Microbiol.">
        <title>Involvement of the azorhizobial chromosome partition gene (parA) in the onset of bacteroid differentiation during Sesbania rostrata stem nodule development.</title>
        <authorList>
            <person name="Liu CT."/>
            <person name="Lee KB."/>
            <person name="Wang YS."/>
            <person name="Peng MH."/>
            <person name="Lee KT."/>
            <person name="Suzuki S."/>
            <person name="Suzuki T."/>
            <person name="Oyaizu H."/>
        </authorList>
    </citation>
    <scope>NUCLEOTIDE SEQUENCE [LARGE SCALE GENOMIC DNA]</scope>
    <source>
        <strain evidence="14">ATCC 43989 / DSM 5975 / JCM 20966 / LMG 6465 / NBRC 14845 / NCIMB 13405 / ORS 571</strain>
    </source>
</reference>
<dbReference type="Proteomes" id="UP000000270">
    <property type="component" value="Chromosome"/>
</dbReference>
<dbReference type="GO" id="GO:0043190">
    <property type="term" value="C:ATP-binding cassette (ABC) transporter complex"/>
    <property type="evidence" value="ECO:0007669"/>
    <property type="project" value="InterPro"/>
</dbReference>
<gene>
    <name evidence="13" type="ordered locus">AZC_2071</name>
</gene>
<dbReference type="AlphaFoldDB" id="A8I726"/>
<reference evidence="13 14" key="3">
    <citation type="journal article" date="2008" name="BMC Genomics">
        <title>The genome of the versatile nitrogen fixer Azorhizobium caulinodans ORS571.</title>
        <authorList>
            <person name="Lee KB."/>
            <person name="Backer P.D."/>
            <person name="Aono T."/>
            <person name="Liu CT."/>
            <person name="Suzuki S."/>
            <person name="Suzuki T."/>
            <person name="Kaneko T."/>
            <person name="Yamada M."/>
            <person name="Tabata S."/>
            <person name="Kupfer D.M."/>
            <person name="Najar F.Z."/>
            <person name="Wiley G.B."/>
            <person name="Roe B."/>
            <person name="Binnewies T.T."/>
            <person name="Ussery D.W."/>
            <person name="D'Haeze W."/>
            <person name="Herder J.D."/>
            <person name="Gevers D."/>
            <person name="Vereecke D."/>
            <person name="Holsters M."/>
            <person name="Oyaizu H."/>
        </authorList>
    </citation>
    <scope>NUCLEOTIDE SEQUENCE [LARGE SCALE GENOMIC DNA]</scope>
    <source>
        <strain evidence="14">ATCC 43989 / DSM 5975 / JCM 20966 / LMG 6465 / NBRC 14845 / NCIMB 13405 / ORS 571</strain>
    </source>
</reference>
<dbReference type="Pfam" id="PF00528">
    <property type="entry name" value="BPD_transp_1"/>
    <property type="match status" value="1"/>
</dbReference>
<reference evidence="14" key="2">
    <citation type="submission" date="2007-04" db="EMBL/GenBank/DDBJ databases">
        <title>Complete genome sequence of the nitrogen-fixing bacterium Azorhizobium caulinodans ORS571.</title>
        <authorList>
            <person name="Lee K.B."/>
            <person name="Backer P.D."/>
            <person name="Aono T."/>
            <person name="Liu C.T."/>
            <person name="Suzuki S."/>
            <person name="Suzuki T."/>
            <person name="Kaneko T."/>
            <person name="Yamada M."/>
            <person name="Tabata S."/>
            <person name="Kupfer D.M."/>
            <person name="Najar F.Z."/>
            <person name="Wiley G.B."/>
            <person name="Roe B."/>
            <person name="Binnewies T."/>
            <person name="Ussery D."/>
            <person name="Vereecke D."/>
            <person name="Gevers D."/>
            <person name="Holsters M."/>
            <person name="Oyaizu H."/>
        </authorList>
    </citation>
    <scope>NUCLEOTIDE SEQUENCE [LARGE SCALE GENOMIC DNA]</scope>
    <source>
        <strain evidence="14">ATCC 43989 / DSM 5975 / JCM 20966 / LMG 6465 / NBRC 14845 / NCIMB 13405 / ORS 571</strain>
    </source>
</reference>
<name>A8I726_AZOC5</name>
<dbReference type="HOGENOM" id="CLU_019602_1_0_5"/>
<dbReference type="eggNOG" id="COG0765">
    <property type="taxonomic scope" value="Bacteria"/>
</dbReference>
<comment type="function">
    <text evidence="1">Part of the binding-protein-dependent transport system for glutamine; probably responsible for the translocation of the substrate across the membrane.</text>
</comment>
<dbReference type="InterPro" id="IPR010065">
    <property type="entry name" value="AA_ABC_transptr_permease_3TM"/>
</dbReference>
<evidence type="ECO:0000256" key="6">
    <source>
        <dbReference type="ARBA" id="ARBA00022475"/>
    </source>
</evidence>
<evidence type="ECO:0000256" key="3">
    <source>
        <dbReference type="ARBA" id="ARBA00010072"/>
    </source>
</evidence>
<dbReference type="NCBIfam" id="TIGR01726">
    <property type="entry name" value="HEQRo_perm_3TM"/>
    <property type="match status" value="1"/>
</dbReference>
<sequence length="225" mass="24705">MARHGARMSAFLTQSSEYLPILIKGLWLTIAVTTLALCLSTALGLVWALLRTSGVPMLAAPTRVFVELVRGVPILVILFYIYFVMPDFGIDLSAFQAGVIGLALTYSCYIGETFRAGIEAVDRGQVEAAKSIGMKRPLMMRRVILPQAFKIVLPPYGNNIVMLLKDSSQVSVISVAELTMQGKMLASSTFNNMTIFTLVALLYLCLTVPLNIVMRQLELRLGKAR</sequence>
<dbReference type="InterPro" id="IPR000515">
    <property type="entry name" value="MetI-like"/>
</dbReference>
<feature type="transmembrane region" description="Helical" evidence="11">
    <location>
        <begin position="62"/>
        <end position="83"/>
    </location>
</feature>
<feature type="domain" description="ABC transmembrane type-1" evidence="12">
    <location>
        <begin position="26"/>
        <end position="214"/>
    </location>
</feature>
<evidence type="ECO:0000256" key="1">
    <source>
        <dbReference type="ARBA" id="ARBA00003159"/>
    </source>
</evidence>
<keyword evidence="14" id="KW-1185">Reference proteome</keyword>
<evidence type="ECO:0000313" key="14">
    <source>
        <dbReference type="Proteomes" id="UP000000270"/>
    </source>
</evidence>
<keyword evidence="7 11" id="KW-0812">Transmembrane</keyword>
<evidence type="ECO:0000256" key="4">
    <source>
        <dbReference type="ARBA" id="ARBA00016506"/>
    </source>
</evidence>
<dbReference type="PANTHER" id="PTHR30614">
    <property type="entry name" value="MEMBRANE COMPONENT OF AMINO ACID ABC TRANSPORTER"/>
    <property type="match status" value="1"/>
</dbReference>
<dbReference type="KEGG" id="azc:AZC_2071"/>
<comment type="similarity">
    <text evidence="3">Belongs to the binding-protein-dependent transport system permease family. HisMQ subfamily.</text>
</comment>
<keyword evidence="8" id="KW-0029">Amino-acid transport</keyword>
<dbReference type="Gene3D" id="1.10.3720.10">
    <property type="entry name" value="MetI-like"/>
    <property type="match status" value="1"/>
</dbReference>
<feature type="transmembrane region" description="Helical" evidence="11">
    <location>
        <begin position="26"/>
        <end position="50"/>
    </location>
</feature>
<accession>A8I726</accession>
<dbReference type="InterPro" id="IPR035906">
    <property type="entry name" value="MetI-like_sf"/>
</dbReference>
<organism evidence="13 14">
    <name type="scientific">Azorhizobium caulinodans (strain ATCC 43989 / DSM 5975 / JCM 20966 / LMG 6465 / NBRC 14845 / NCIMB 13405 / ORS 571)</name>
    <dbReference type="NCBI Taxonomy" id="438753"/>
    <lineage>
        <taxon>Bacteria</taxon>
        <taxon>Pseudomonadati</taxon>
        <taxon>Pseudomonadota</taxon>
        <taxon>Alphaproteobacteria</taxon>
        <taxon>Hyphomicrobiales</taxon>
        <taxon>Xanthobacteraceae</taxon>
        <taxon>Azorhizobium</taxon>
    </lineage>
</organism>
<evidence type="ECO:0000256" key="11">
    <source>
        <dbReference type="RuleBase" id="RU363032"/>
    </source>
</evidence>
<dbReference type="GO" id="GO:0022857">
    <property type="term" value="F:transmembrane transporter activity"/>
    <property type="evidence" value="ECO:0007669"/>
    <property type="project" value="InterPro"/>
</dbReference>
<dbReference type="EMBL" id="AP009384">
    <property type="protein sequence ID" value="BAF88069.1"/>
    <property type="molecule type" value="Genomic_DNA"/>
</dbReference>
<evidence type="ECO:0000256" key="5">
    <source>
        <dbReference type="ARBA" id="ARBA00022448"/>
    </source>
</evidence>
<evidence type="ECO:0000256" key="10">
    <source>
        <dbReference type="ARBA" id="ARBA00023136"/>
    </source>
</evidence>
<keyword evidence="9 11" id="KW-1133">Transmembrane helix</keyword>
<comment type="subcellular location">
    <subcellularLocation>
        <location evidence="2">Cell inner membrane</location>
        <topology evidence="2">Multi-pass membrane protein</topology>
    </subcellularLocation>
    <subcellularLocation>
        <location evidence="11">Cell membrane</location>
        <topology evidence="11">Multi-pass membrane protein</topology>
    </subcellularLocation>
</comment>
<dbReference type="PROSITE" id="PS50928">
    <property type="entry name" value="ABC_TM1"/>
    <property type="match status" value="1"/>
</dbReference>
<evidence type="ECO:0000256" key="9">
    <source>
        <dbReference type="ARBA" id="ARBA00022989"/>
    </source>
</evidence>
<proteinExistence type="inferred from homology"/>
<keyword evidence="5 11" id="KW-0813">Transport</keyword>
<reference evidence="13 14" key="4">
    <citation type="journal article" date="2009" name="Appl. Environ. Microbiol.">
        <title>Comparative genome-wide transcriptional profiling of Azorhizobium caulinodans ORS571 grown under free-living and symbiotic conditions.</title>
        <authorList>
            <person name="Tsukada S."/>
            <person name="Aono T."/>
            <person name="Akiba N."/>
            <person name="Lee KB."/>
            <person name="Liu CT."/>
            <person name="Toyazaki H."/>
            <person name="Oyaizu H."/>
        </authorList>
    </citation>
    <scope>NUCLEOTIDE SEQUENCE [LARGE SCALE GENOMIC DNA]</scope>
    <source>
        <strain evidence="14">ATCC 43989 / DSM 5975 / JCM 20966 / LMG 6465 / NBRC 14845 / NCIMB 13405 / ORS 571</strain>
    </source>
</reference>
<evidence type="ECO:0000256" key="8">
    <source>
        <dbReference type="ARBA" id="ARBA00022970"/>
    </source>
</evidence>
<evidence type="ECO:0000256" key="7">
    <source>
        <dbReference type="ARBA" id="ARBA00022692"/>
    </source>
</evidence>
<dbReference type="SUPFAM" id="SSF161098">
    <property type="entry name" value="MetI-like"/>
    <property type="match status" value="1"/>
</dbReference>
<dbReference type="GO" id="GO:0006865">
    <property type="term" value="P:amino acid transport"/>
    <property type="evidence" value="ECO:0007669"/>
    <property type="project" value="UniProtKB-KW"/>
</dbReference>
<feature type="transmembrane region" description="Helical" evidence="11">
    <location>
        <begin position="193"/>
        <end position="213"/>
    </location>
</feature>
<reference evidence="13 14" key="1">
    <citation type="journal article" date="2007" name="Appl. Environ. Microbiol.">
        <title>Rhizobial factors required for stem nodule maturation and maintenance in Sesbania rostrata-Azorhizobium caulinodans ORS571 symbiosis.</title>
        <authorList>
            <person name="Suzuki S."/>
            <person name="Aono T."/>
            <person name="Lee KB."/>
            <person name="Suzuki T."/>
            <person name="Liu CT."/>
            <person name="Miwa H."/>
            <person name="Wakao S."/>
            <person name="Iki T."/>
            <person name="Oyaizu H."/>
        </authorList>
    </citation>
    <scope>NUCLEOTIDE SEQUENCE [LARGE SCALE GENOMIC DNA]</scope>
    <source>
        <strain evidence="14">ATCC 43989 / DSM 5975 / JCM 20966 / LMG 6465 / NBRC 14845 / NCIMB 13405 / ORS 571</strain>
    </source>
</reference>
<dbReference type="FunFam" id="1.10.3720.10:FF:000033">
    <property type="entry name" value="Polar amino acid ABC transporter permease"/>
    <property type="match status" value="1"/>
</dbReference>
<evidence type="ECO:0000256" key="2">
    <source>
        <dbReference type="ARBA" id="ARBA00004429"/>
    </source>
</evidence>
<evidence type="ECO:0000313" key="13">
    <source>
        <dbReference type="EMBL" id="BAF88069.1"/>
    </source>
</evidence>
<dbReference type="CDD" id="cd06261">
    <property type="entry name" value="TM_PBP2"/>
    <property type="match status" value="1"/>
</dbReference>
<dbReference type="PANTHER" id="PTHR30614:SF0">
    <property type="entry name" value="L-CYSTINE TRANSPORT SYSTEM PERMEASE PROTEIN TCYL"/>
    <property type="match status" value="1"/>
</dbReference>
<reference evidence="13 14" key="5">
    <citation type="journal article" date="2010" name="Appl. Environ. Microbiol.">
        <title>phrR-like gene praR of Azorhizobium caulinodans ORS571 is essential for symbiosis with Sesbania rostrata and is involved in expression of reb genes.</title>
        <authorList>
            <person name="Akiba N."/>
            <person name="Aono T."/>
            <person name="Toyazaki H."/>
            <person name="Sato S."/>
            <person name="Oyaizu H."/>
        </authorList>
    </citation>
    <scope>NUCLEOTIDE SEQUENCE [LARGE SCALE GENOMIC DNA]</scope>
    <source>
        <strain evidence="14">ATCC 43989 / DSM 5975 / JCM 20966 / LMG 6465 / NBRC 14845 / NCIMB 13405 / ORS 571</strain>
    </source>
</reference>
<evidence type="ECO:0000259" key="12">
    <source>
        <dbReference type="PROSITE" id="PS50928"/>
    </source>
</evidence>
<dbReference type="STRING" id="438753.AZC_2071"/>
<dbReference type="InterPro" id="IPR043429">
    <property type="entry name" value="ArtM/GltK/GlnP/TcyL/YhdX-like"/>
</dbReference>
<keyword evidence="10 11" id="KW-0472">Membrane</keyword>
<protein>
    <recommendedName>
        <fullName evidence="4">Putative glutamine transport system permease protein GlnP</fullName>
    </recommendedName>
</protein>